<dbReference type="InterPro" id="IPR011006">
    <property type="entry name" value="CheY-like_superfamily"/>
</dbReference>
<accession>A0ABV7XVE5</accession>
<feature type="domain" description="Response regulatory" evidence="2">
    <location>
        <begin position="8"/>
        <end position="125"/>
    </location>
</feature>
<dbReference type="SMART" id="SM00448">
    <property type="entry name" value="REC"/>
    <property type="match status" value="1"/>
</dbReference>
<evidence type="ECO:0000313" key="4">
    <source>
        <dbReference type="Proteomes" id="UP001595735"/>
    </source>
</evidence>
<dbReference type="Pfam" id="PF00072">
    <property type="entry name" value="Response_reg"/>
    <property type="match status" value="1"/>
</dbReference>
<keyword evidence="1" id="KW-0597">Phosphoprotein</keyword>
<evidence type="ECO:0000259" key="2">
    <source>
        <dbReference type="PROSITE" id="PS50110"/>
    </source>
</evidence>
<sequence length="145" mass="16402">MKKEQIIRVAIIDDHDMLRNGICQFLDSFGFAMMFEVENGVLALEKIERSHLIPDVCIVDVNMPVMNGFELTEILSKKYPAIKIIAFSVNDEEKDVLKMLECGADGYVLKGADPDELKKAIEVVYNGERYFSVGVSKIAKEYFSN</sequence>
<dbReference type="Proteomes" id="UP001595735">
    <property type="component" value="Unassembled WGS sequence"/>
</dbReference>
<dbReference type="InterPro" id="IPR001789">
    <property type="entry name" value="Sig_transdc_resp-reg_receiver"/>
</dbReference>
<dbReference type="Gene3D" id="3.40.50.2300">
    <property type="match status" value="1"/>
</dbReference>
<dbReference type="CDD" id="cd17535">
    <property type="entry name" value="REC_NarL-like"/>
    <property type="match status" value="1"/>
</dbReference>
<dbReference type="PROSITE" id="PS50110">
    <property type="entry name" value="RESPONSE_REGULATORY"/>
    <property type="match status" value="1"/>
</dbReference>
<name>A0ABV7XVE5_9FLAO</name>
<gene>
    <name evidence="3" type="ORF">ACFONJ_11565</name>
</gene>
<dbReference type="PANTHER" id="PTHR45566:SF2">
    <property type="entry name" value="NARL SUBFAMILY"/>
    <property type="match status" value="1"/>
</dbReference>
<evidence type="ECO:0000256" key="1">
    <source>
        <dbReference type="PROSITE-ProRule" id="PRU00169"/>
    </source>
</evidence>
<evidence type="ECO:0000313" key="3">
    <source>
        <dbReference type="EMBL" id="MFC3756607.1"/>
    </source>
</evidence>
<dbReference type="RefSeq" id="WP_290297199.1">
    <property type="nucleotide sequence ID" value="NZ_JAUFQR010000001.1"/>
</dbReference>
<dbReference type="InterPro" id="IPR051015">
    <property type="entry name" value="EvgA-like"/>
</dbReference>
<dbReference type="SUPFAM" id="SSF52172">
    <property type="entry name" value="CheY-like"/>
    <property type="match status" value="1"/>
</dbReference>
<protein>
    <submittedName>
        <fullName evidence="3">Response regulator transcription factor</fullName>
    </submittedName>
</protein>
<organism evidence="3 4">
    <name type="scientific">Chryseobacterium tructae</name>
    <dbReference type="NCBI Taxonomy" id="1037380"/>
    <lineage>
        <taxon>Bacteria</taxon>
        <taxon>Pseudomonadati</taxon>
        <taxon>Bacteroidota</taxon>
        <taxon>Flavobacteriia</taxon>
        <taxon>Flavobacteriales</taxon>
        <taxon>Weeksellaceae</taxon>
        <taxon>Chryseobacterium group</taxon>
        <taxon>Chryseobacterium</taxon>
    </lineage>
</organism>
<dbReference type="InterPro" id="IPR058245">
    <property type="entry name" value="NreC/VraR/RcsB-like_REC"/>
</dbReference>
<reference evidence="4" key="1">
    <citation type="journal article" date="2019" name="Int. J. Syst. Evol. Microbiol.">
        <title>The Global Catalogue of Microorganisms (GCM) 10K type strain sequencing project: providing services to taxonomists for standard genome sequencing and annotation.</title>
        <authorList>
            <consortium name="The Broad Institute Genomics Platform"/>
            <consortium name="The Broad Institute Genome Sequencing Center for Infectious Disease"/>
            <person name="Wu L."/>
            <person name="Ma J."/>
        </authorList>
    </citation>
    <scope>NUCLEOTIDE SEQUENCE [LARGE SCALE GENOMIC DNA]</scope>
    <source>
        <strain evidence="4">CECT 7798</strain>
    </source>
</reference>
<feature type="modified residue" description="4-aspartylphosphate" evidence="1">
    <location>
        <position position="60"/>
    </location>
</feature>
<proteinExistence type="predicted"/>
<comment type="caution">
    <text evidence="3">The sequence shown here is derived from an EMBL/GenBank/DDBJ whole genome shotgun (WGS) entry which is preliminary data.</text>
</comment>
<keyword evidence="4" id="KW-1185">Reference proteome</keyword>
<dbReference type="PANTHER" id="PTHR45566">
    <property type="entry name" value="HTH-TYPE TRANSCRIPTIONAL REGULATOR YHJB-RELATED"/>
    <property type="match status" value="1"/>
</dbReference>
<dbReference type="EMBL" id="JBHRYO010000002">
    <property type="protein sequence ID" value="MFC3756607.1"/>
    <property type="molecule type" value="Genomic_DNA"/>
</dbReference>